<reference evidence="4 5" key="1">
    <citation type="submission" date="2021-08" db="EMBL/GenBank/DDBJ databases">
        <title>Draft Genome Sequence of Phanerochaete sordida strain YK-624.</title>
        <authorList>
            <person name="Mori T."/>
            <person name="Dohra H."/>
            <person name="Suzuki T."/>
            <person name="Kawagishi H."/>
            <person name="Hirai H."/>
        </authorList>
    </citation>
    <scope>NUCLEOTIDE SEQUENCE [LARGE SCALE GENOMIC DNA]</scope>
    <source>
        <strain evidence="4 5">YK-624</strain>
    </source>
</reference>
<accession>A0A9P3GAN0</accession>
<evidence type="ECO:0000313" key="5">
    <source>
        <dbReference type="Proteomes" id="UP000703269"/>
    </source>
</evidence>
<dbReference type="EMBL" id="BPQB01000020">
    <property type="protein sequence ID" value="GJE91291.1"/>
    <property type="molecule type" value="Genomic_DNA"/>
</dbReference>
<dbReference type="AlphaFoldDB" id="A0A9P3GAN0"/>
<organism evidence="4 5">
    <name type="scientific">Phanerochaete sordida</name>
    <dbReference type="NCBI Taxonomy" id="48140"/>
    <lineage>
        <taxon>Eukaryota</taxon>
        <taxon>Fungi</taxon>
        <taxon>Dikarya</taxon>
        <taxon>Basidiomycota</taxon>
        <taxon>Agaricomycotina</taxon>
        <taxon>Agaricomycetes</taxon>
        <taxon>Polyporales</taxon>
        <taxon>Phanerochaetaceae</taxon>
        <taxon>Phanerochaete</taxon>
    </lineage>
</organism>
<keyword evidence="3" id="KW-0732">Signal</keyword>
<keyword evidence="5" id="KW-1185">Reference proteome</keyword>
<gene>
    <name evidence="4" type="ORF">PsYK624_074400</name>
</gene>
<feature type="coiled-coil region" evidence="1">
    <location>
        <begin position="127"/>
        <end position="207"/>
    </location>
</feature>
<evidence type="ECO:0000313" key="4">
    <source>
        <dbReference type="EMBL" id="GJE91291.1"/>
    </source>
</evidence>
<feature type="chain" id="PRO_5040146061" evidence="3">
    <location>
        <begin position="22"/>
        <end position="601"/>
    </location>
</feature>
<protein>
    <submittedName>
        <fullName evidence="4">Uncharacterized protein</fullName>
    </submittedName>
</protein>
<evidence type="ECO:0000256" key="2">
    <source>
        <dbReference type="SAM" id="MobiDB-lite"/>
    </source>
</evidence>
<dbReference type="OrthoDB" id="2804762at2759"/>
<sequence>MAFISLVTWLPLLLVITCVLEESLELSSFRRSHVLYHLTSLLLELASCVLRVPIRCLAFVGLCKRVHVHEFATLAQRVTLRLGLWTEEDQAREVTIASLEDELARERRRIAYQCRLQTQFAQAQTEIRHLRAENLFFNSRLQTYEEELTTYHAALQQKCQEWDQAEQHANEEKILVSERLVEMQSQNAELQSDMERAAARIRILNARLHDEKDVNDRDIQLLEHALKLSQDQCRLVKLGAQRLEQKRTSTIYNLVYVLSLLHGFAFQVRGRLGPALRAKDSLMARWKVLSAQKIDARRTLVRHLHYNTDLQSEIRQLSARASDVEKEALRYRTLYNDSIKARDIAARKFRRFHDVVTTRYTDNITKLLAGLLVLWRHNLILTERLVLAQENARAQALAPPLRRHRLIEFVHAEVQCTPTAPELADAETQCSPDSGPEASFSDAGVQCFSEPHTPKEPVTCDIDQGPTLEFGATVTDASTGPTVSMFCAPNEASARTARSPSPSPSDPPSPLAMPPVLRLPAVDTATDAPRTLDRSELSARVQRLLEKFEALSVVHQTYRDFLLVKTRDTAPDAAGKAEAFQERAPLLLEQRRSLAASMHAC</sequence>
<dbReference type="Proteomes" id="UP000703269">
    <property type="component" value="Unassembled WGS sequence"/>
</dbReference>
<evidence type="ECO:0000256" key="3">
    <source>
        <dbReference type="SAM" id="SignalP"/>
    </source>
</evidence>
<feature type="region of interest" description="Disordered" evidence="2">
    <location>
        <begin position="491"/>
        <end position="515"/>
    </location>
</feature>
<feature type="compositionally biased region" description="Pro residues" evidence="2">
    <location>
        <begin position="501"/>
        <end position="513"/>
    </location>
</feature>
<proteinExistence type="predicted"/>
<feature type="signal peptide" evidence="3">
    <location>
        <begin position="1"/>
        <end position="21"/>
    </location>
</feature>
<keyword evidence="1" id="KW-0175">Coiled coil</keyword>
<name>A0A9P3GAN0_9APHY</name>
<comment type="caution">
    <text evidence="4">The sequence shown here is derived from an EMBL/GenBank/DDBJ whole genome shotgun (WGS) entry which is preliminary data.</text>
</comment>
<evidence type="ECO:0000256" key="1">
    <source>
        <dbReference type="SAM" id="Coils"/>
    </source>
</evidence>